<dbReference type="AlphaFoldDB" id="A0A0A9G016"/>
<feature type="transmembrane region" description="Helical" evidence="1">
    <location>
        <begin position="21"/>
        <end position="42"/>
    </location>
</feature>
<evidence type="ECO:0000313" key="2">
    <source>
        <dbReference type="EMBL" id="JAE16809.1"/>
    </source>
</evidence>
<protein>
    <submittedName>
        <fullName evidence="2">Uncharacterized protein</fullName>
    </submittedName>
</protein>
<accession>A0A0A9G016</accession>
<reference evidence="2" key="1">
    <citation type="submission" date="2014-09" db="EMBL/GenBank/DDBJ databases">
        <authorList>
            <person name="Magalhaes I.L.F."/>
            <person name="Oliveira U."/>
            <person name="Santos F.R."/>
            <person name="Vidigal T.H.D.A."/>
            <person name="Brescovit A.D."/>
            <person name="Santos A.J."/>
        </authorList>
    </citation>
    <scope>NUCLEOTIDE SEQUENCE</scope>
    <source>
        <tissue evidence="2">Shoot tissue taken approximately 20 cm above the soil surface</tissue>
    </source>
</reference>
<keyword evidence="1" id="KW-0812">Transmembrane</keyword>
<keyword evidence="1" id="KW-0472">Membrane</keyword>
<dbReference type="EMBL" id="GBRH01181087">
    <property type="protein sequence ID" value="JAE16809.1"/>
    <property type="molecule type" value="Transcribed_RNA"/>
</dbReference>
<sequence length="86" mass="9939">MMPWSTTYSLKPLRCIRYTDAFNSIIKVALYNCLIFFVQRLIAVQCSVTDKREHCVSSVENLISCLSSVDDIISCWKYLIVLLLQN</sequence>
<proteinExistence type="predicted"/>
<name>A0A0A9G016_ARUDO</name>
<keyword evidence="1" id="KW-1133">Transmembrane helix</keyword>
<reference evidence="2" key="2">
    <citation type="journal article" date="2015" name="Data Brief">
        <title>Shoot transcriptome of the giant reed, Arundo donax.</title>
        <authorList>
            <person name="Barrero R.A."/>
            <person name="Guerrero F.D."/>
            <person name="Moolhuijzen P."/>
            <person name="Goolsby J.A."/>
            <person name="Tidwell J."/>
            <person name="Bellgard S.E."/>
            <person name="Bellgard M.I."/>
        </authorList>
    </citation>
    <scope>NUCLEOTIDE SEQUENCE</scope>
    <source>
        <tissue evidence="2">Shoot tissue taken approximately 20 cm above the soil surface</tissue>
    </source>
</reference>
<evidence type="ECO:0000256" key="1">
    <source>
        <dbReference type="SAM" id="Phobius"/>
    </source>
</evidence>
<organism evidence="2">
    <name type="scientific">Arundo donax</name>
    <name type="common">Giant reed</name>
    <name type="synonym">Donax arundinaceus</name>
    <dbReference type="NCBI Taxonomy" id="35708"/>
    <lineage>
        <taxon>Eukaryota</taxon>
        <taxon>Viridiplantae</taxon>
        <taxon>Streptophyta</taxon>
        <taxon>Embryophyta</taxon>
        <taxon>Tracheophyta</taxon>
        <taxon>Spermatophyta</taxon>
        <taxon>Magnoliopsida</taxon>
        <taxon>Liliopsida</taxon>
        <taxon>Poales</taxon>
        <taxon>Poaceae</taxon>
        <taxon>PACMAD clade</taxon>
        <taxon>Arundinoideae</taxon>
        <taxon>Arundineae</taxon>
        <taxon>Arundo</taxon>
    </lineage>
</organism>